<reference evidence="2 3" key="1">
    <citation type="submission" date="2019-12" db="EMBL/GenBank/DDBJ databases">
        <title>Comparative genomics gives insights into the taxonomy of the Azoarcus-Aromatoleum group and reveals separate origins of nif in the plant-associated Azoarcus and non-plant-associated Aromatoleum sub-groups.</title>
        <authorList>
            <person name="Lafos M."/>
            <person name="Maluk M."/>
            <person name="Batista M."/>
            <person name="Junghare M."/>
            <person name="Carmona M."/>
            <person name="Faoro H."/>
            <person name="Cruz L.M."/>
            <person name="Battistoni F."/>
            <person name="De Souza E."/>
            <person name="Pedrosa F."/>
            <person name="Chen W.-M."/>
            <person name="Poole P.S."/>
            <person name="Dixon R.A."/>
            <person name="James E.K."/>
        </authorList>
    </citation>
    <scope>NUCLEOTIDE SEQUENCE [LARGE SCALE GENOMIC DNA]</scope>
    <source>
        <strain evidence="2 3">22Lin</strain>
    </source>
</reference>
<protein>
    <submittedName>
        <fullName evidence="2">DUF945 family protein</fullName>
    </submittedName>
</protein>
<dbReference type="Pfam" id="PF06097">
    <property type="entry name" value="DUF945"/>
    <property type="match status" value="1"/>
</dbReference>
<proteinExistence type="predicted"/>
<dbReference type="RefSeq" id="WP_169259469.1">
    <property type="nucleotide sequence ID" value="NZ_WTVQ01000007.1"/>
</dbReference>
<organism evidence="2 3">
    <name type="scientific">Aromatoleum diolicum</name>
    <dbReference type="NCBI Taxonomy" id="75796"/>
    <lineage>
        <taxon>Bacteria</taxon>
        <taxon>Pseudomonadati</taxon>
        <taxon>Pseudomonadota</taxon>
        <taxon>Betaproteobacteria</taxon>
        <taxon>Rhodocyclales</taxon>
        <taxon>Rhodocyclaceae</taxon>
        <taxon>Aromatoleum</taxon>
    </lineage>
</organism>
<comment type="caution">
    <text evidence="2">The sequence shown here is derived from an EMBL/GenBank/DDBJ whole genome shotgun (WGS) entry which is preliminary data.</text>
</comment>
<keyword evidence="3" id="KW-1185">Reference proteome</keyword>
<dbReference type="EMBL" id="WTVQ01000007">
    <property type="protein sequence ID" value="NMG74317.1"/>
    <property type="molecule type" value="Genomic_DNA"/>
</dbReference>
<evidence type="ECO:0000313" key="3">
    <source>
        <dbReference type="Proteomes" id="UP000648984"/>
    </source>
</evidence>
<gene>
    <name evidence="2" type="ORF">GPA25_06045</name>
</gene>
<feature type="signal peptide" evidence="1">
    <location>
        <begin position="1"/>
        <end position="22"/>
    </location>
</feature>
<evidence type="ECO:0000313" key="2">
    <source>
        <dbReference type="EMBL" id="NMG74317.1"/>
    </source>
</evidence>
<accession>A0ABX1Q7J0</accession>
<evidence type="ECO:0000256" key="1">
    <source>
        <dbReference type="SAM" id="SignalP"/>
    </source>
</evidence>
<name>A0ABX1Q7J0_9RHOO</name>
<sequence>MNKPAKIALVVASLGLAWPAASWMLGKQIENGLDTQYQQLAGLPYLKVVERKFARGVFHSTEVVSFELNGELLRELAKAGAEGADVAALQDAPADVPAAPVRFTMHSEITHGPLPGLTTVAAAVADSELVLDEAMQKELAVLFGDKKPLQLNTVYRFDGGGKATLSSPAFAATVAAADGGEQRVAWQGVTATVDFAKGMQRYTMRGDAPGLEIQDTASHLVLSGMQLEGDQQRIFDDEPLLYAGTQKFVIGELKFTGRGDADGDAQAESVQVKQLVYDIAMPSQGEFVDITAKLGAEVVQVGEKNYGPAHYDLSFSHLHARSVAQLSRAAMNMYSEASLQLAREGQSEAVLATLMDPALDLLAHNPEISIDRISFRSPHGEAMVSARVRSNGLQPEDLGNPLALIGKLEVTGQMSLPEPLLAELQGAGAESAQEAALSASILEGQLAGYAAQGLLLREQGFVKSMLEFKSGQLKVNGKVVNPFALAAPAQAYEEAEGLEPEAR</sequence>
<keyword evidence="1" id="KW-0732">Signal</keyword>
<feature type="chain" id="PRO_5045893134" evidence="1">
    <location>
        <begin position="23"/>
        <end position="503"/>
    </location>
</feature>
<dbReference type="InterPro" id="IPR010352">
    <property type="entry name" value="DUF945"/>
</dbReference>
<dbReference type="Proteomes" id="UP000648984">
    <property type="component" value="Unassembled WGS sequence"/>
</dbReference>